<dbReference type="SUPFAM" id="SSF53686">
    <property type="entry name" value="Tryptophan synthase beta subunit-like PLP-dependent enzymes"/>
    <property type="match status" value="1"/>
</dbReference>
<keyword evidence="3" id="KW-0663">Pyridoxal phosphate</keyword>
<dbReference type="Proteomes" id="UP000248925">
    <property type="component" value="Unassembled WGS sequence"/>
</dbReference>
<sequence length="83" mass="8511">MATAQETFVSGRSGTTSARSAAAATNFKLEFLFGQALAEGCDTVIAVGGLQSNFARLTAAACAKLGLGCELVLSQMVPRDDHS</sequence>
<dbReference type="RefSeq" id="WP_111159260.1">
    <property type="nucleotide sequence ID" value="NZ_PCDP01000011.1"/>
</dbReference>
<evidence type="ECO:0000256" key="1">
    <source>
        <dbReference type="ARBA" id="ARBA00001933"/>
    </source>
</evidence>
<name>A0A2W4F0A3_9HYPH</name>
<dbReference type="PANTHER" id="PTHR43780">
    <property type="entry name" value="1-AMINOCYCLOPROPANE-1-CARBOXYLATE DEAMINASE-RELATED"/>
    <property type="match status" value="1"/>
</dbReference>
<accession>A0A2W4F0A3</accession>
<comment type="similarity">
    <text evidence="2">Belongs to the ACC deaminase/D-cysteine desulfhydrase family.</text>
</comment>
<dbReference type="InterPro" id="IPR027278">
    <property type="entry name" value="ACCD_DCysDesulf"/>
</dbReference>
<dbReference type="Gene3D" id="3.40.50.1100">
    <property type="match status" value="1"/>
</dbReference>
<comment type="caution">
    <text evidence="4">The sequence shown here is derived from an EMBL/GenBank/DDBJ whole genome shotgun (WGS) entry which is preliminary data.</text>
</comment>
<dbReference type="PANTHER" id="PTHR43780:SF2">
    <property type="entry name" value="1-AMINOCYCLOPROPANE-1-CARBOXYLATE DEAMINASE-RELATED"/>
    <property type="match status" value="1"/>
</dbReference>
<evidence type="ECO:0000256" key="3">
    <source>
        <dbReference type="ARBA" id="ARBA00022898"/>
    </source>
</evidence>
<evidence type="ECO:0000313" key="4">
    <source>
        <dbReference type="EMBL" id="PZM15803.1"/>
    </source>
</evidence>
<gene>
    <name evidence="4" type="ORF">CPY51_05730</name>
</gene>
<dbReference type="InterPro" id="IPR036052">
    <property type="entry name" value="TrpB-like_PALP_sf"/>
</dbReference>
<dbReference type="GO" id="GO:0019148">
    <property type="term" value="F:D-cysteine desulfhydrase activity"/>
    <property type="evidence" value="ECO:0007669"/>
    <property type="project" value="TreeGrafter"/>
</dbReference>
<keyword evidence="5" id="KW-1185">Reference proteome</keyword>
<dbReference type="AlphaFoldDB" id="A0A2W4F0A3"/>
<reference evidence="4 5" key="1">
    <citation type="journal article" date="2018" name="Sci. Rep.">
        <title>Rhizobium tumorigenes sp. nov., a novel plant tumorigenic bacterium isolated from cane gall tumors on thornless blackberry.</title>
        <authorList>
            <person name="Kuzmanovi N."/>
            <person name="Smalla K."/>
            <person name="Gronow S."/>
            <person name="PuBawska J."/>
        </authorList>
    </citation>
    <scope>NUCLEOTIDE SEQUENCE [LARGE SCALE GENOMIC DNA]</scope>
    <source>
        <strain evidence="4 5">CCBAU 85046</strain>
    </source>
</reference>
<organism evidence="4 5">
    <name type="scientific">Rhizobium tubonense</name>
    <dbReference type="NCBI Taxonomy" id="484088"/>
    <lineage>
        <taxon>Bacteria</taxon>
        <taxon>Pseudomonadati</taxon>
        <taxon>Pseudomonadota</taxon>
        <taxon>Alphaproteobacteria</taxon>
        <taxon>Hyphomicrobiales</taxon>
        <taxon>Rhizobiaceae</taxon>
        <taxon>Rhizobium/Agrobacterium group</taxon>
        <taxon>Rhizobium</taxon>
    </lineage>
</organism>
<evidence type="ECO:0000256" key="2">
    <source>
        <dbReference type="ARBA" id="ARBA00008639"/>
    </source>
</evidence>
<protein>
    <submittedName>
        <fullName evidence="4">Uncharacterized protein</fullName>
    </submittedName>
</protein>
<proteinExistence type="inferred from homology"/>
<evidence type="ECO:0000313" key="5">
    <source>
        <dbReference type="Proteomes" id="UP000248925"/>
    </source>
</evidence>
<dbReference type="EMBL" id="PCDP01000011">
    <property type="protein sequence ID" value="PZM15803.1"/>
    <property type="molecule type" value="Genomic_DNA"/>
</dbReference>
<dbReference type="OrthoDB" id="9801249at2"/>
<comment type="cofactor">
    <cofactor evidence="1">
        <name>pyridoxal 5'-phosphate</name>
        <dbReference type="ChEBI" id="CHEBI:597326"/>
    </cofactor>
</comment>